<dbReference type="KEGG" id="fia:NA23_07800"/>
<dbReference type="InterPro" id="IPR036956">
    <property type="entry name" value="Impact_N_sf"/>
</dbReference>
<evidence type="ECO:0000256" key="1">
    <source>
        <dbReference type="ARBA" id="ARBA00007665"/>
    </source>
</evidence>
<proteinExistence type="inferred from homology"/>
<dbReference type="Pfam" id="PF01205">
    <property type="entry name" value="Impact_N"/>
    <property type="match status" value="1"/>
</dbReference>
<dbReference type="EMBL" id="CP014334">
    <property type="protein sequence ID" value="AMW33155.1"/>
    <property type="molecule type" value="Genomic_DNA"/>
</dbReference>
<dbReference type="PANTHER" id="PTHR16301:SF20">
    <property type="entry name" value="IMPACT FAMILY MEMBER YIGZ"/>
    <property type="match status" value="1"/>
</dbReference>
<dbReference type="Proteomes" id="UP000093740">
    <property type="component" value="Chromosome"/>
</dbReference>
<reference evidence="3 4" key="1">
    <citation type="journal article" date="2015" name="Stand. Genomic Sci.">
        <title>Genome sequence of a native-feather degrading extremely thermophilic Eubacterium, Fervidobacterium islandicum AW-1.</title>
        <authorList>
            <person name="Lee Y.J."/>
            <person name="Jeong H."/>
            <person name="Park G.S."/>
            <person name="Kwak Y."/>
            <person name="Lee S.J."/>
            <person name="Lee S.J."/>
            <person name="Park M.K."/>
            <person name="Kim J.Y."/>
            <person name="Kang H.K."/>
            <person name="Shin J.H."/>
            <person name="Lee D.W."/>
        </authorList>
    </citation>
    <scope>NUCLEOTIDE SEQUENCE [LARGE SCALE GENOMIC DNA]</scope>
    <source>
        <strain evidence="3 4">AW-1</strain>
    </source>
</reference>
<accession>A0AAI8CMI8</accession>
<gene>
    <name evidence="3" type="ORF">NA23_07800</name>
</gene>
<dbReference type="InterPro" id="IPR020568">
    <property type="entry name" value="Ribosomal_Su5_D2-typ_SF"/>
</dbReference>
<sequence>MELDRFKTVKGIIEAKINIERSIFIATICEVQSEEEAKSFISEMNKKYPDATHNCPAYRVLSSGSIIEFSSDAGEPSGTAGLPMLNTLRKHQLLNVAVVVTRYFGGVKLGVRGLIDAYSKAVEMAIERAHNEGRIHEKKRAYKQKLKIDFLSYGKRMQQLSYIGVTILDISYTEEYALIELLHSEPLDMPEVLSNELVYI</sequence>
<dbReference type="SUPFAM" id="SSF54211">
    <property type="entry name" value="Ribosomal protein S5 domain 2-like"/>
    <property type="match status" value="1"/>
</dbReference>
<evidence type="ECO:0000313" key="4">
    <source>
        <dbReference type="Proteomes" id="UP000093740"/>
    </source>
</evidence>
<dbReference type="InterPro" id="IPR023582">
    <property type="entry name" value="Impact"/>
</dbReference>
<keyword evidence="4" id="KW-1185">Reference proteome</keyword>
<evidence type="ECO:0000259" key="2">
    <source>
        <dbReference type="Pfam" id="PF01205"/>
    </source>
</evidence>
<protein>
    <submittedName>
        <fullName evidence="3">YigZ family protein</fullName>
    </submittedName>
</protein>
<feature type="domain" description="Impact N-terminal" evidence="2">
    <location>
        <begin position="21"/>
        <end position="126"/>
    </location>
</feature>
<comment type="similarity">
    <text evidence="1">Belongs to the IMPACT family.</text>
</comment>
<name>A0AAI8CMI8_FERIS</name>
<dbReference type="GO" id="GO:0006446">
    <property type="term" value="P:regulation of translational initiation"/>
    <property type="evidence" value="ECO:0007669"/>
    <property type="project" value="TreeGrafter"/>
</dbReference>
<dbReference type="PROSITE" id="PS00910">
    <property type="entry name" value="UPF0029"/>
    <property type="match status" value="1"/>
</dbReference>
<dbReference type="PANTHER" id="PTHR16301">
    <property type="entry name" value="IMPACT-RELATED"/>
    <property type="match status" value="1"/>
</dbReference>
<dbReference type="Gene3D" id="3.30.230.30">
    <property type="entry name" value="Impact, N-terminal domain"/>
    <property type="match status" value="1"/>
</dbReference>
<dbReference type="RefSeq" id="WP_033192133.1">
    <property type="nucleotide sequence ID" value="NZ_CP014334.2"/>
</dbReference>
<dbReference type="AlphaFoldDB" id="A0AAI8CMI8"/>
<dbReference type="InterPro" id="IPR001498">
    <property type="entry name" value="Impact_N"/>
</dbReference>
<dbReference type="GO" id="GO:0005737">
    <property type="term" value="C:cytoplasm"/>
    <property type="evidence" value="ECO:0007669"/>
    <property type="project" value="TreeGrafter"/>
</dbReference>
<organism evidence="3 4">
    <name type="scientific">Fervidobacterium islandicum</name>
    <dbReference type="NCBI Taxonomy" id="2423"/>
    <lineage>
        <taxon>Bacteria</taxon>
        <taxon>Thermotogati</taxon>
        <taxon>Thermotogota</taxon>
        <taxon>Thermotogae</taxon>
        <taxon>Thermotogales</taxon>
        <taxon>Fervidobacteriaceae</taxon>
        <taxon>Fervidobacterium</taxon>
    </lineage>
</organism>
<dbReference type="InterPro" id="IPR020569">
    <property type="entry name" value="UPF0029_Impact_CS"/>
</dbReference>
<evidence type="ECO:0000313" key="3">
    <source>
        <dbReference type="EMBL" id="AMW33155.1"/>
    </source>
</evidence>